<accession>A0A2W2EDF7</accession>
<feature type="region of interest" description="Disordered" evidence="1">
    <location>
        <begin position="1"/>
        <end position="20"/>
    </location>
</feature>
<dbReference type="OrthoDB" id="9951818at2"/>
<protein>
    <submittedName>
        <fullName evidence="2">Uncharacterized protein</fullName>
    </submittedName>
</protein>
<comment type="caution">
    <text evidence="2">The sequence shown here is derived from an EMBL/GenBank/DDBJ whole genome shotgun (WGS) entry which is preliminary data.</text>
</comment>
<organism evidence="2 3">
    <name type="scientific">Micromonospora deserti</name>
    <dbReference type="NCBI Taxonomy" id="2070366"/>
    <lineage>
        <taxon>Bacteria</taxon>
        <taxon>Bacillati</taxon>
        <taxon>Actinomycetota</taxon>
        <taxon>Actinomycetes</taxon>
        <taxon>Micromonosporales</taxon>
        <taxon>Micromonosporaceae</taxon>
        <taxon>Micromonospora</taxon>
    </lineage>
</organism>
<evidence type="ECO:0000256" key="1">
    <source>
        <dbReference type="SAM" id="MobiDB-lite"/>
    </source>
</evidence>
<name>A0A2W2EDF7_9ACTN</name>
<dbReference type="RefSeq" id="WP_111132288.1">
    <property type="nucleotide sequence ID" value="NZ_POUB01000004.1"/>
</dbReference>
<keyword evidence="3" id="KW-1185">Reference proteome</keyword>
<dbReference type="AlphaFoldDB" id="A0A2W2EDF7"/>
<sequence>MHLAHGGFRADHHNAAPPDLLSGVTALVGENTRSRLAHPVALAPCAESVADTHLVIAGKRASQR</sequence>
<dbReference type="Proteomes" id="UP000248749">
    <property type="component" value="Unassembled WGS sequence"/>
</dbReference>
<proteinExistence type="predicted"/>
<dbReference type="EMBL" id="POUB01000004">
    <property type="protein sequence ID" value="PZG02794.1"/>
    <property type="molecule type" value="Genomic_DNA"/>
</dbReference>
<gene>
    <name evidence="2" type="ORF">C1I99_01245</name>
</gene>
<reference evidence="2 3" key="1">
    <citation type="submission" date="2018-01" db="EMBL/GenBank/DDBJ databases">
        <title>Draft genome sequence of Salinispora sp. 13K206.</title>
        <authorList>
            <person name="Sahin N."/>
            <person name="Saygin H."/>
            <person name="Ay H."/>
        </authorList>
    </citation>
    <scope>NUCLEOTIDE SEQUENCE [LARGE SCALE GENOMIC DNA]</scope>
    <source>
        <strain evidence="2 3">13K206</strain>
    </source>
</reference>
<evidence type="ECO:0000313" key="2">
    <source>
        <dbReference type="EMBL" id="PZG02794.1"/>
    </source>
</evidence>
<evidence type="ECO:0000313" key="3">
    <source>
        <dbReference type="Proteomes" id="UP000248749"/>
    </source>
</evidence>